<comment type="caution">
    <text evidence="3">The sequence shown here is derived from an EMBL/GenBank/DDBJ whole genome shotgun (WGS) entry which is preliminary data.</text>
</comment>
<evidence type="ECO:0000259" key="2">
    <source>
        <dbReference type="Pfam" id="PF13352"/>
    </source>
</evidence>
<evidence type="ECO:0000256" key="1">
    <source>
        <dbReference type="SAM" id="MobiDB-lite"/>
    </source>
</evidence>
<protein>
    <recommendedName>
        <fullName evidence="2">DUF4100 domain-containing protein</fullName>
    </recommendedName>
</protein>
<dbReference type="AlphaFoldDB" id="A0A0W0G8D2"/>
<feature type="domain" description="DUF4100" evidence="2">
    <location>
        <begin position="316"/>
        <end position="551"/>
    </location>
</feature>
<evidence type="ECO:0000313" key="3">
    <source>
        <dbReference type="EMBL" id="KTB44840.1"/>
    </source>
</evidence>
<organism evidence="3 4">
    <name type="scientific">Moniliophthora roreri</name>
    <name type="common">Frosty pod rot fungus</name>
    <name type="synonym">Monilia roreri</name>
    <dbReference type="NCBI Taxonomy" id="221103"/>
    <lineage>
        <taxon>Eukaryota</taxon>
        <taxon>Fungi</taxon>
        <taxon>Dikarya</taxon>
        <taxon>Basidiomycota</taxon>
        <taxon>Agaricomycotina</taxon>
        <taxon>Agaricomycetes</taxon>
        <taxon>Agaricomycetidae</taxon>
        <taxon>Agaricales</taxon>
        <taxon>Marasmiineae</taxon>
        <taxon>Marasmiaceae</taxon>
        <taxon>Moniliophthora</taxon>
    </lineage>
</organism>
<sequence length="731" mass="81999">MSSTQRNPTPFIIQTLVSFMPVPGSPNALIFTGERVQTFLDVIRCYADAAGLTEDDKVNQIYYYSSDKVQDTIRNSVVFDIDEKNKTWEAASKKLLSLYGSSDQAPTVTLASLQAFYQKQSSKPAFTSKQAIEKYVHSFETYSSTLVKAKTISWLEANYYFILGLPDMLKHWLKTQIPADKMMKANTPIQEEVLTLLNWRFDPLSLFYMLWREEDEEGDGQVCLSDEGNRQTRKGKPVAEETLLTTNGVPQSALDSLTKQMRQLQLNQTSILNALSSMGTSAPQQSDHTYNRTKTCFICGVQNPPHPLHSTKCLEGQFVMMNGSDLPRTPYSGYQEGIAAYICELHNSRSTTQASQSGFMWDSPPHQQASVNHYGLFCDGSPVFSEEGFNFNGEQFSSNPVLCGRKDTRVCFDPLARPDMKPEDSKAKKSMSDCLPKPSTRPDITSPPKPDITINIPALPLPINRKDGWKDSVPSASSKLKPDVTMKDDNKEQLKYHFTSDLQKKSDPTTVYNAVMNQPIMVPIYQLIRNSPALQKLIADGTHMRREYVTKQAEYSLSNSISSSKFDKMNVTEVMIMMVDAKGITCHYQAVDLNVGDVESVYEFLGRCTNALLKSPKVSKLFAMVTGILELMINGVMLLAMINTGSELSVGSRDLPDKTNCTVDFGSCNWSLKGIHRQPEPLQGVMVEAMMKIGGQDFPHHIFISHQNMDKQDIILGQPFLVWYGTCLQYY</sequence>
<dbReference type="InterPro" id="IPR025165">
    <property type="entry name" value="DUF4100"/>
</dbReference>
<feature type="region of interest" description="Disordered" evidence="1">
    <location>
        <begin position="415"/>
        <end position="453"/>
    </location>
</feature>
<feature type="compositionally biased region" description="Basic and acidic residues" evidence="1">
    <location>
        <begin position="415"/>
        <end position="431"/>
    </location>
</feature>
<dbReference type="eggNOG" id="ENOG502SH80">
    <property type="taxonomic scope" value="Eukaryota"/>
</dbReference>
<dbReference type="InterPro" id="IPR021109">
    <property type="entry name" value="Peptidase_aspartic_dom_sf"/>
</dbReference>
<dbReference type="Gene3D" id="2.40.70.10">
    <property type="entry name" value="Acid Proteases"/>
    <property type="match status" value="1"/>
</dbReference>
<dbReference type="Pfam" id="PF13352">
    <property type="entry name" value="DUF4100"/>
    <property type="match status" value="1"/>
</dbReference>
<evidence type="ECO:0000313" key="4">
    <source>
        <dbReference type="Proteomes" id="UP000054988"/>
    </source>
</evidence>
<dbReference type="Proteomes" id="UP000054988">
    <property type="component" value="Unassembled WGS sequence"/>
</dbReference>
<dbReference type="CDD" id="cd00303">
    <property type="entry name" value="retropepsin_like"/>
    <property type="match status" value="1"/>
</dbReference>
<dbReference type="SUPFAM" id="SSF50630">
    <property type="entry name" value="Acid proteases"/>
    <property type="match status" value="1"/>
</dbReference>
<proteinExistence type="predicted"/>
<accession>A0A0W0G8D2</accession>
<name>A0A0W0G8D2_MONRR</name>
<reference evidence="3 4" key="1">
    <citation type="submission" date="2015-12" db="EMBL/GenBank/DDBJ databases">
        <title>Draft genome sequence of Moniliophthora roreri, the causal agent of frosty pod rot of cacao.</title>
        <authorList>
            <person name="Aime M.C."/>
            <person name="Diaz-Valderrama J.R."/>
            <person name="Kijpornyongpan T."/>
            <person name="Phillips-Mora W."/>
        </authorList>
    </citation>
    <scope>NUCLEOTIDE SEQUENCE [LARGE SCALE GENOMIC DNA]</scope>
    <source>
        <strain evidence="3 4">MCA 2952</strain>
    </source>
</reference>
<gene>
    <name evidence="3" type="ORF">WG66_2582</name>
</gene>
<dbReference type="EMBL" id="LATX01000835">
    <property type="protein sequence ID" value="KTB44840.1"/>
    <property type="molecule type" value="Genomic_DNA"/>
</dbReference>